<organism evidence="1 2">
    <name type="scientific">Siminovitchia fortis</name>
    <dbReference type="NCBI Taxonomy" id="254758"/>
    <lineage>
        <taxon>Bacteria</taxon>
        <taxon>Bacillati</taxon>
        <taxon>Bacillota</taxon>
        <taxon>Bacilli</taxon>
        <taxon>Bacillales</taxon>
        <taxon>Bacillaceae</taxon>
        <taxon>Siminovitchia</taxon>
    </lineage>
</organism>
<dbReference type="SUPFAM" id="SSF56784">
    <property type="entry name" value="HAD-like"/>
    <property type="match status" value="1"/>
</dbReference>
<keyword evidence="2" id="KW-1185">Reference proteome</keyword>
<dbReference type="AlphaFoldDB" id="A0A443J2D2"/>
<comment type="caution">
    <text evidence="1">The sequence shown here is derived from an EMBL/GenBank/DDBJ whole genome shotgun (WGS) entry which is preliminary data.</text>
</comment>
<name>A0A443J2D2_9BACI</name>
<dbReference type="NCBIfam" id="TIGR00099">
    <property type="entry name" value="Cof-subfamily"/>
    <property type="match status" value="1"/>
</dbReference>
<evidence type="ECO:0000313" key="2">
    <source>
        <dbReference type="Proteomes" id="UP000273811"/>
    </source>
</evidence>
<gene>
    <name evidence="1" type="ORF">D4N35_002135</name>
</gene>
<dbReference type="InterPro" id="IPR036412">
    <property type="entry name" value="HAD-like_sf"/>
</dbReference>
<reference evidence="1" key="1">
    <citation type="submission" date="2018-12" db="EMBL/GenBank/DDBJ databases">
        <authorList>
            <person name="Sun L."/>
            <person name="Chen Z."/>
        </authorList>
    </citation>
    <scope>NUCLEOTIDE SEQUENCE [LARGE SCALE GENOMIC DNA]</scope>
    <source>
        <strain evidence="1">DSM 16012</strain>
    </source>
</reference>
<dbReference type="Proteomes" id="UP000273811">
    <property type="component" value="Unassembled WGS sequence"/>
</dbReference>
<dbReference type="Gene3D" id="3.30.1240.10">
    <property type="match status" value="1"/>
</dbReference>
<sequence>MTYKMLVSNIDGTLLQDNGRIHKQTREAIEFALQKGIHIILATTRNFPAAKRTAKSLKLKDYIIAHHGAFIAKDINKPIYVHKVHEQVASEITAFLESFPCKIRLVNEKFLIGNKTKLPTNMMARVVFQSANRFVYQERYVDSISEKLLDQPISPSNFEVEFFDEKEMADAMMAIKEMYNEAVCIPIEPLKMAIVPAGVSKLDGVKFVCSQYGIKKHEVVSIGSGLDDLPLLQWSGLGVAMGNAPKEVHDAADWITRTNNDNGVAYMVKEHFRKQYRPGFLNNLKREDLTGEGLNKHFLIAEKNKSE</sequence>
<dbReference type="InterPro" id="IPR000150">
    <property type="entry name" value="Cof"/>
</dbReference>
<dbReference type="OrthoDB" id="9790031at2"/>
<accession>A0A443J2D2</accession>
<evidence type="ECO:0000313" key="1">
    <source>
        <dbReference type="EMBL" id="RWR14602.1"/>
    </source>
</evidence>
<dbReference type="GO" id="GO:0005829">
    <property type="term" value="C:cytosol"/>
    <property type="evidence" value="ECO:0007669"/>
    <property type="project" value="TreeGrafter"/>
</dbReference>
<proteinExistence type="predicted"/>
<dbReference type="Pfam" id="PF08282">
    <property type="entry name" value="Hydrolase_3"/>
    <property type="match status" value="1"/>
</dbReference>
<dbReference type="InterPro" id="IPR023214">
    <property type="entry name" value="HAD_sf"/>
</dbReference>
<dbReference type="GO" id="GO:0000287">
    <property type="term" value="F:magnesium ion binding"/>
    <property type="evidence" value="ECO:0007669"/>
    <property type="project" value="TreeGrafter"/>
</dbReference>
<dbReference type="InterPro" id="IPR006379">
    <property type="entry name" value="HAD-SF_hydro_IIB"/>
</dbReference>
<dbReference type="CDD" id="cd07516">
    <property type="entry name" value="HAD_Pase"/>
    <property type="match status" value="1"/>
</dbReference>
<dbReference type="GeneID" id="56392702"/>
<dbReference type="Gene3D" id="3.40.50.1000">
    <property type="entry name" value="HAD superfamily/HAD-like"/>
    <property type="match status" value="1"/>
</dbReference>
<dbReference type="PANTHER" id="PTHR10000:SF50">
    <property type="entry name" value="STRESS RESPONSE PROTEIN YHAX"/>
    <property type="match status" value="1"/>
</dbReference>
<dbReference type="PANTHER" id="PTHR10000">
    <property type="entry name" value="PHOSPHOSERINE PHOSPHATASE"/>
    <property type="match status" value="1"/>
</dbReference>
<dbReference type="EMBL" id="QYTU02000002">
    <property type="protein sequence ID" value="RWR14602.1"/>
    <property type="molecule type" value="Genomic_DNA"/>
</dbReference>
<dbReference type="GO" id="GO:0016791">
    <property type="term" value="F:phosphatase activity"/>
    <property type="evidence" value="ECO:0007669"/>
    <property type="project" value="TreeGrafter"/>
</dbReference>
<dbReference type="NCBIfam" id="TIGR01484">
    <property type="entry name" value="HAD-SF-IIB"/>
    <property type="match status" value="1"/>
</dbReference>
<protein>
    <submittedName>
        <fullName evidence="1">HAD family phosphatase</fullName>
    </submittedName>
</protein>
<dbReference type="RefSeq" id="WP_120069254.1">
    <property type="nucleotide sequence ID" value="NZ_CP126113.1"/>
</dbReference>